<dbReference type="AlphaFoldDB" id="A0A0A0I9E3"/>
<proteinExistence type="predicted"/>
<sequence>VDAAPASGSKYVNSATVNYSFLSPDSTTLNASANATNTLYSNSVVITPTISKTATSDNAIEGVIAVGNTIDYTITIKNTSATATIQNATLNDALPTGLTYKTGTLSVNNASSNDPLTAVTLGDITPSATTTVKFSATVDAAPASDSKYVNSATVNYSFLSPDSTTLNASVSATNTLYSNSVVITPTITKTSVSSNTIPDVAAIGDTIDYTITIENTSATATIQSATLNDALPSGLTYKSGTLTVNTIASTDPLTAVTLGDINPNSTTTVKFTATVVAAPASNSKYVNSATVSYSFLSPDSTTLNASANATNTVYSNSVIITPTIAKTAVSSNAIQGVAAVGDTINYTITIENTSATANIQNATLNDVLPVGLTYKTGTLLVNNNPSTDPLTAVNLGNINANNTTTVTFTVDVATAPASGSKYVNSATVDYEFLSPDSTTLNGSVTTTNTVYSNAIVITPTIAKTAVSSNTIQGVAAVGDTINYTITIENTSAAATLQNATLNDSLPSGLVYKSGTLSINGNLSTDLLSSITLGNIAPNSTTIVKFIADVATPPASGSKYINSATVNYSFLSPDSTTLNNSVSTTNAVYSNTIVITPTVTKSAVSSNAIPNIAAVGDTIDYTITIENTSNTATIQNATLNDTLPTGLTYKTGTLSVNNTASTDALSSVTLGNINPSTTTTVKFSATVDAAPTSGSEYINSATVNYQFLSPDNTPLNNSVTANNTVYSNNIIITPTVIKTANTSVVSIGNAVNYTITIENTDTSTTLTNITLTDALPTELSYVSNSLTVNSVPTTGSPITGISISNIAPSQTTTVRFSAIVTSKPASGTTYINSVAINYQFNSPAGTLSNTVNTTNTIYSSDVATTPNLTKTSNAVFADIGNTVTYTITFKNTSPLLTISTVTLKDTLPTGLSYKENSLIINGVPNSGSIVTGVTVTNIAPNETVTISFDALVTAAPTSNSKYINSINTNYTFVFPDGSNFTDTVSSTNNLYSPDVIVKPTLTLSVNKTEVSTGGTIDFTIIVSNPNTTTIENPILTDILQNGLSFITGTLEIDGTPSSNSLTTGISLPNMPQNSSHTITFSVKAISRPAPGTDYTNFATLTYSFQGPDGILNNTINSNIVTIVNTDVNINPIAFKDYSYKTYKNTSLKATLPIANLNNSPIIFTIVTPPANGFASIDQSKTFKYTPKVNFIGTDSFSVSLTNDTNGSSIFTINIVVSDFPSSLDSAIYCRK</sequence>
<feature type="domain" description="DUF11" evidence="1">
    <location>
        <begin position="62"/>
        <end position="173"/>
    </location>
</feature>
<gene>
    <name evidence="2" type="ORF">Z955_12770</name>
</gene>
<dbReference type="InterPro" id="IPR008966">
    <property type="entry name" value="Adhesion_dom_sf"/>
</dbReference>
<feature type="domain" description="DUF11" evidence="1">
    <location>
        <begin position="1000"/>
        <end position="1112"/>
    </location>
</feature>
<dbReference type="Proteomes" id="UP000030014">
    <property type="component" value="Unassembled WGS sequence"/>
</dbReference>
<dbReference type="InterPro" id="IPR047589">
    <property type="entry name" value="DUF11_rpt"/>
</dbReference>
<reference evidence="2 3" key="1">
    <citation type="submission" date="2014-01" db="EMBL/GenBank/DDBJ databases">
        <title>Plasmidome dynamics in the species complex Clostridium novyi sensu lato converts strains of independent lineages into distinctly different pathogens.</title>
        <authorList>
            <person name="Skarin H."/>
            <person name="Segerman B."/>
        </authorList>
    </citation>
    <scope>NUCLEOTIDE SEQUENCE [LARGE SCALE GENOMIC DNA]</scope>
    <source>
        <strain evidence="2 3">DC5</strain>
    </source>
</reference>
<accession>A0A0A0I9E3</accession>
<dbReference type="SUPFAM" id="SSF49401">
    <property type="entry name" value="Bacterial adhesins"/>
    <property type="match status" value="1"/>
</dbReference>
<comment type="caution">
    <text evidence="2">The sequence shown here is derived from an EMBL/GenBank/DDBJ whole genome shotgun (WGS) entry which is preliminary data.</text>
</comment>
<name>A0A0A0I9E3_CLOBO</name>
<organism evidence="2 3">
    <name type="scientific">Clostridium botulinum C/D str. DC5</name>
    <dbReference type="NCBI Taxonomy" id="1443128"/>
    <lineage>
        <taxon>Bacteria</taxon>
        <taxon>Bacillati</taxon>
        <taxon>Bacillota</taxon>
        <taxon>Clostridia</taxon>
        <taxon>Eubacteriales</taxon>
        <taxon>Clostridiaceae</taxon>
        <taxon>Clostridium</taxon>
    </lineage>
</organism>
<dbReference type="InterPro" id="IPR001434">
    <property type="entry name" value="OmcB-like_DUF11"/>
</dbReference>
<dbReference type="NCBIfam" id="TIGR01451">
    <property type="entry name" value="B_ant_repeat"/>
    <property type="match status" value="8"/>
</dbReference>
<dbReference type="NCBIfam" id="TIGR04226">
    <property type="entry name" value="RrgB_K2N_iso_D2"/>
    <property type="match status" value="2"/>
</dbReference>
<protein>
    <recommendedName>
        <fullName evidence="1">DUF11 domain-containing protein</fullName>
    </recommendedName>
</protein>
<feature type="domain" description="DUF11" evidence="1">
    <location>
        <begin position="329"/>
        <end position="446"/>
    </location>
</feature>
<dbReference type="Pfam" id="PF01345">
    <property type="entry name" value="DUF11"/>
    <property type="match status" value="8"/>
</dbReference>
<feature type="domain" description="DUF11" evidence="1">
    <location>
        <begin position="198"/>
        <end position="310"/>
    </location>
</feature>
<evidence type="ECO:0000313" key="2">
    <source>
        <dbReference type="EMBL" id="KGM96931.1"/>
    </source>
</evidence>
<dbReference type="Pfam" id="PF17963">
    <property type="entry name" value="Big_9"/>
    <property type="match status" value="1"/>
</dbReference>
<evidence type="ECO:0000313" key="3">
    <source>
        <dbReference type="Proteomes" id="UP000030014"/>
    </source>
</evidence>
<feature type="domain" description="DUF11" evidence="1">
    <location>
        <begin position="606"/>
        <end position="720"/>
    </location>
</feature>
<feature type="domain" description="DUF11" evidence="1">
    <location>
        <begin position="472"/>
        <end position="584"/>
    </location>
</feature>
<dbReference type="PANTHER" id="PTHR34819:SF3">
    <property type="entry name" value="CELL SURFACE PROTEIN"/>
    <property type="match status" value="1"/>
</dbReference>
<dbReference type="InterPro" id="IPR026466">
    <property type="entry name" value="Fim_isopep_form_D2_dom"/>
</dbReference>
<dbReference type="EMBL" id="JDRY01000071">
    <property type="protein sequence ID" value="KGM96931.1"/>
    <property type="molecule type" value="Genomic_DNA"/>
</dbReference>
<feature type="domain" description="DUF11" evidence="1">
    <location>
        <begin position="867"/>
        <end position="969"/>
    </location>
</feature>
<dbReference type="PANTHER" id="PTHR34819">
    <property type="entry name" value="LARGE CYSTEINE-RICH PERIPLASMIC PROTEIN OMCB"/>
    <property type="match status" value="1"/>
</dbReference>
<dbReference type="InterPro" id="IPR051172">
    <property type="entry name" value="Chlamydia_OmcB"/>
</dbReference>
<feature type="non-terminal residue" evidence="2">
    <location>
        <position position="1"/>
    </location>
</feature>
<feature type="domain" description="DUF11" evidence="1">
    <location>
        <begin position="735"/>
        <end position="837"/>
    </location>
</feature>
<dbReference type="RefSeq" id="WP_039259871.1">
    <property type="nucleotide sequence ID" value="NZ_JDRY01000071.1"/>
</dbReference>
<dbReference type="Gene3D" id="2.60.40.740">
    <property type="match status" value="7"/>
</dbReference>
<evidence type="ECO:0000259" key="1">
    <source>
        <dbReference type="Pfam" id="PF01345"/>
    </source>
</evidence>